<feature type="transmembrane region" description="Helical" evidence="1">
    <location>
        <begin position="32"/>
        <end position="53"/>
    </location>
</feature>
<name>A0A9X3MML5_9ACTN</name>
<dbReference type="InterPro" id="IPR045393">
    <property type="entry name" value="DUF6518"/>
</dbReference>
<comment type="caution">
    <text evidence="2">The sequence shown here is derived from an EMBL/GenBank/DDBJ whole genome shotgun (WGS) entry which is preliminary data.</text>
</comment>
<feature type="transmembrane region" description="Helical" evidence="1">
    <location>
        <begin position="121"/>
        <end position="140"/>
    </location>
</feature>
<sequence length="196" mass="20115">MPARRTSLVAGVGAGLVVGALSSIGRSHLDGTLEALANSTSTWLVAPFLIGTLAATRREAAVAGFATCAAQLAGYYVVDALQGIGTSGSLIAFWTLCAILGGPVFGMAGHVWRTAGPPLKGLGIAALAGVFMAEGAYAYVHQQHHYLTAAVWIAIGVAFAALSSRGRVEQLRWLGLTVPLGISGEVALTQILHGFF</sequence>
<evidence type="ECO:0000313" key="3">
    <source>
        <dbReference type="Proteomes" id="UP001149140"/>
    </source>
</evidence>
<dbReference type="Proteomes" id="UP001149140">
    <property type="component" value="Unassembled WGS sequence"/>
</dbReference>
<accession>A0A9X3MML5</accession>
<dbReference type="EMBL" id="JAPDOD010000001">
    <property type="protein sequence ID" value="MDA0158952.1"/>
    <property type="molecule type" value="Genomic_DNA"/>
</dbReference>
<feature type="transmembrane region" description="Helical" evidence="1">
    <location>
        <begin position="146"/>
        <end position="163"/>
    </location>
</feature>
<dbReference type="AlphaFoldDB" id="A0A9X3MML5"/>
<dbReference type="Pfam" id="PF20128">
    <property type="entry name" value="DUF6518"/>
    <property type="match status" value="1"/>
</dbReference>
<feature type="transmembrane region" description="Helical" evidence="1">
    <location>
        <begin position="60"/>
        <end position="78"/>
    </location>
</feature>
<keyword evidence="1" id="KW-1133">Transmembrane helix</keyword>
<dbReference type="RefSeq" id="WP_270037586.1">
    <property type="nucleotide sequence ID" value="NZ_JAPDOD010000001.1"/>
</dbReference>
<gene>
    <name evidence="2" type="ORF">OM076_01645</name>
</gene>
<organism evidence="2 3">
    <name type="scientific">Solirubrobacter ginsenosidimutans</name>
    <dbReference type="NCBI Taxonomy" id="490573"/>
    <lineage>
        <taxon>Bacteria</taxon>
        <taxon>Bacillati</taxon>
        <taxon>Actinomycetota</taxon>
        <taxon>Thermoleophilia</taxon>
        <taxon>Solirubrobacterales</taxon>
        <taxon>Solirubrobacteraceae</taxon>
        <taxon>Solirubrobacter</taxon>
    </lineage>
</organism>
<proteinExistence type="predicted"/>
<protein>
    <submittedName>
        <fullName evidence="2">DUF6518 family protein</fullName>
    </submittedName>
</protein>
<reference evidence="2" key="1">
    <citation type="submission" date="2022-10" db="EMBL/GenBank/DDBJ databases">
        <title>The WGS of Solirubrobacter ginsenosidimutans DSM 21036.</title>
        <authorList>
            <person name="Jiang Z."/>
        </authorList>
    </citation>
    <scope>NUCLEOTIDE SEQUENCE</scope>
    <source>
        <strain evidence="2">DSM 21036</strain>
    </source>
</reference>
<keyword evidence="1" id="KW-0812">Transmembrane</keyword>
<feature type="transmembrane region" description="Helical" evidence="1">
    <location>
        <begin position="90"/>
        <end position="109"/>
    </location>
</feature>
<evidence type="ECO:0000313" key="2">
    <source>
        <dbReference type="EMBL" id="MDA0158952.1"/>
    </source>
</evidence>
<keyword evidence="1" id="KW-0472">Membrane</keyword>
<evidence type="ECO:0000256" key="1">
    <source>
        <dbReference type="SAM" id="Phobius"/>
    </source>
</evidence>
<keyword evidence="3" id="KW-1185">Reference proteome</keyword>